<name>A0ABX1FWS6_9PSEU</name>
<dbReference type="RefSeq" id="WP_167979582.1">
    <property type="nucleotide sequence ID" value="NZ_VSRL01000303.1"/>
</dbReference>
<gene>
    <name evidence="1" type="ORF">FXN61_42160</name>
</gene>
<dbReference type="EMBL" id="VSRL01000303">
    <property type="protein sequence ID" value="NKE62977.1"/>
    <property type="molecule type" value="Genomic_DNA"/>
</dbReference>
<evidence type="ECO:0000313" key="1">
    <source>
        <dbReference type="EMBL" id="NKE62977.1"/>
    </source>
</evidence>
<organism evidence="1 2">
    <name type="scientific">Lentzea indica</name>
    <dbReference type="NCBI Taxonomy" id="2604800"/>
    <lineage>
        <taxon>Bacteria</taxon>
        <taxon>Bacillati</taxon>
        <taxon>Actinomycetota</taxon>
        <taxon>Actinomycetes</taxon>
        <taxon>Pseudonocardiales</taxon>
        <taxon>Pseudonocardiaceae</taxon>
        <taxon>Lentzea</taxon>
    </lineage>
</organism>
<reference evidence="1 2" key="1">
    <citation type="submission" date="2019-08" db="EMBL/GenBank/DDBJ databases">
        <title>Lentzea from Indian Himalayas.</title>
        <authorList>
            <person name="Mandal S."/>
            <person name="Mallick Gupta A."/>
            <person name="Maiti P.K."/>
            <person name="Sarkar J."/>
            <person name="Mandal S."/>
        </authorList>
    </citation>
    <scope>NUCLEOTIDE SEQUENCE [LARGE SCALE GENOMIC DNA]</scope>
    <source>
        <strain evidence="1 2">PSKA42</strain>
    </source>
</reference>
<keyword evidence="2" id="KW-1185">Reference proteome</keyword>
<comment type="caution">
    <text evidence="1">The sequence shown here is derived from an EMBL/GenBank/DDBJ whole genome shotgun (WGS) entry which is preliminary data.</text>
</comment>
<protein>
    <recommendedName>
        <fullName evidence="3">Guanylate cyclase domain-containing protein</fullName>
    </recommendedName>
</protein>
<evidence type="ECO:0000313" key="2">
    <source>
        <dbReference type="Proteomes" id="UP001515943"/>
    </source>
</evidence>
<sequence>MTTSPDRSCRSSGRWDHTNHSILFLEIASLDGQGGTESDRQVARAPLHRVLRTAFAESDISWESCRHTERREGVLVVVPPSVATSTIVDRLISHLEAGIRRYNREAAPLRIQLRASLHVGPVTVSAEGLSGRSIATASRLLNAPALMNHLARTDADLAVMVSSQVYETVIRHASGFADPTRYEEVVVLTEESEAPAWLCAAETRSSSTRPRYAPR</sequence>
<evidence type="ECO:0008006" key="3">
    <source>
        <dbReference type="Google" id="ProtNLM"/>
    </source>
</evidence>
<dbReference type="Proteomes" id="UP001515943">
    <property type="component" value="Unassembled WGS sequence"/>
</dbReference>
<accession>A0ABX1FWS6</accession>
<proteinExistence type="predicted"/>